<keyword evidence="1" id="KW-0472">Membrane</keyword>
<name>A0A552JCH3_9CHRO</name>
<protein>
    <recommendedName>
        <fullName evidence="4">DUF4760 domain-containing protein</fullName>
    </recommendedName>
</protein>
<accession>A0A552JCH3</accession>
<keyword evidence="1" id="KW-0812">Transmembrane</keyword>
<gene>
    <name evidence="2" type="ORF">EWV54_00745</name>
</gene>
<dbReference type="EMBL" id="SFAV01000009">
    <property type="protein sequence ID" value="TRU93465.1"/>
    <property type="molecule type" value="Genomic_DNA"/>
</dbReference>
<proteinExistence type="predicted"/>
<reference evidence="2 3" key="1">
    <citation type="submission" date="2019-01" db="EMBL/GenBank/DDBJ databases">
        <title>Coherence of Microcystis species and biogeography revealed through population genomics.</title>
        <authorList>
            <person name="Perez-Carrascal O.M."/>
            <person name="Terrat Y."/>
            <person name="Giani A."/>
            <person name="Fortin N."/>
            <person name="Tromas N."/>
            <person name="Shapiro B.J."/>
        </authorList>
    </citation>
    <scope>NUCLEOTIDE SEQUENCE [LARGE SCALE GENOMIC DNA]</scope>
    <source>
        <strain evidence="2">Mn_MB_F_20050700_S1D</strain>
    </source>
</reference>
<evidence type="ECO:0008006" key="4">
    <source>
        <dbReference type="Google" id="ProtNLM"/>
    </source>
</evidence>
<dbReference type="Proteomes" id="UP000319191">
    <property type="component" value="Unassembled WGS sequence"/>
</dbReference>
<evidence type="ECO:0000256" key="1">
    <source>
        <dbReference type="SAM" id="Phobius"/>
    </source>
</evidence>
<comment type="caution">
    <text evidence="2">The sequence shown here is derived from an EMBL/GenBank/DDBJ whole genome shotgun (WGS) entry which is preliminary data.</text>
</comment>
<feature type="transmembrane region" description="Helical" evidence="1">
    <location>
        <begin position="55"/>
        <end position="73"/>
    </location>
</feature>
<organism evidence="2 3">
    <name type="scientific">Microcystis novacekii Mn_MB_F_20050700_S1D</name>
    <dbReference type="NCBI Taxonomy" id="2486266"/>
    <lineage>
        <taxon>Bacteria</taxon>
        <taxon>Bacillati</taxon>
        <taxon>Cyanobacteriota</taxon>
        <taxon>Cyanophyceae</taxon>
        <taxon>Oscillatoriophycideae</taxon>
        <taxon>Chroococcales</taxon>
        <taxon>Microcystaceae</taxon>
        <taxon>Microcystis</taxon>
    </lineage>
</organism>
<feature type="transmembrane region" description="Helical" evidence="1">
    <location>
        <begin position="21"/>
        <end position="43"/>
    </location>
</feature>
<evidence type="ECO:0000313" key="3">
    <source>
        <dbReference type="Proteomes" id="UP000319191"/>
    </source>
</evidence>
<evidence type="ECO:0000313" key="2">
    <source>
        <dbReference type="EMBL" id="TRU93465.1"/>
    </source>
</evidence>
<dbReference type="AlphaFoldDB" id="A0A552JCH3"/>
<sequence>MKRISFEKLMLKEIGLNKKAVSFIPWWVALAALLLVAITVRSLELKLTGNSEDGLATIIVTVAAIVFAYQQWIEAKNEASLDKYYERLNITNQGFYRWDNVREMFPHFWDEEGDIPYERVMYVYLELDNLEYAITKYQYSSMQPDIAFRSLVTFISRCQSKDFMKLAEKFVQRSIGYSVTTRAIVNKIANPCNISDPQIESWLYEQLEPRKSEMLNPQIKLYIQVNQP</sequence>
<keyword evidence="1" id="KW-1133">Transmembrane helix</keyword>